<evidence type="ECO:0000313" key="3">
    <source>
        <dbReference type="Proteomes" id="UP000598146"/>
    </source>
</evidence>
<keyword evidence="3" id="KW-1185">Reference proteome</keyword>
<evidence type="ECO:0008006" key="4">
    <source>
        <dbReference type="Google" id="ProtNLM"/>
    </source>
</evidence>
<gene>
    <name evidence="2" type="ORF">I4J89_29445</name>
</gene>
<protein>
    <recommendedName>
        <fullName evidence="4">Lipoprotein</fullName>
    </recommendedName>
</protein>
<accession>A0A931C8V1</accession>
<reference evidence="2" key="1">
    <citation type="submission" date="2020-11" db="EMBL/GenBank/DDBJ databases">
        <title>Isolation and identification of active actinomycetes.</title>
        <authorList>
            <person name="Sun X."/>
        </authorList>
    </citation>
    <scope>NUCLEOTIDE SEQUENCE</scope>
    <source>
        <strain evidence="2">NEAU-A11</strain>
    </source>
</reference>
<evidence type="ECO:0000313" key="2">
    <source>
        <dbReference type="EMBL" id="MBG0565584.1"/>
    </source>
</evidence>
<proteinExistence type="predicted"/>
<feature type="signal peptide" evidence="1">
    <location>
        <begin position="1"/>
        <end position="18"/>
    </location>
</feature>
<comment type="caution">
    <text evidence="2">The sequence shown here is derived from an EMBL/GenBank/DDBJ whole genome shotgun (WGS) entry which is preliminary data.</text>
</comment>
<dbReference type="AlphaFoldDB" id="A0A931C8V1"/>
<organism evidence="2 3">
    <name type="scientific">Actinoplanes aureus</name>
    <dbReference type="NCBI Taxonomy" id="2792083"/>
    <lineage>
        <taxon>Bacteria</taxon>
        <taxon>Bacillati</taxon>
        <taxon>Actinomycetota</taxon>
        <taxon>Actinomycetes</taxon>
        <taxon>Micromonosporales</taxon>
        <taxon>Micromonosporaceae</taxon>
        <taxon>Actinoplanes</taxon>
    </lineage>
</organism>
<sequence>MRRVIPVLLIGGGLLAAAACGTAQSGNTTATAPSAPVATAPPAVAATCEALAEAYGENMAPYAKALHGLIADRKATAPAQQALAGFATAVQDATKASGDEELRIEGKEAADKLRAKSADAKFFAGIKTTEDVNKAIGPTLTEWLAPVHRRCS</sequence>
<feature type="chain" id="PRO_5039260622" description="Lipoprotein" evidence="1">
    <location>
        <begin position="19"/>
        <end position="152"/>
    </location>
</feature>
<dbReference type="PROSITE" id="PS51257">
    <property type="entry name" value="PROKAR_LIPOPROTEIN"/>
    <property type="match status" value="1"/>
</dbReference>
<evidence type="ECO:0000256" key="1">
    <source>
        <dbReference type="SAM" id="SignalP"/>
    </source>
</evidence>
<keyword evidence="1" id="KW-0732">Signal</keyword>
<dbReference type="Proteomes" id="UP000598146">
    <property type="component" value="Unassembled WGS sequence"/>
</dbReference>
<dbReference type="RefSeq" id="WP_196417350.1">
    <property type="nucleotide sequence ID" value="NZ_JADQTO010000015.1"/>
</dbReference>
<dbReference type="EMBL" id="JADQTO010000015">
    <property type="protein sequence ID" value="MBG0565584.1"/>
    <property type="molecule type" value="Genomic_DNA"/>
</dbReference>
<name>A0A931C8V1_9ACTN</name>